<keyword evidence="3" id="KW-1185">Reference proteome</keyword>
<accession>A0A2R4CBA0</accession>
<evidence type="ECO:0000313" key="2">
    <source>
        <dbReference type="EMBL" id="AVR96924.1"/>
    </source>
</evidence>
<dbReference type="EMBL" id="CP028324">
    <property type="protein sequence ID" value="AVR96924.1"/>
    <property type="molecule type" value="Genomic_DNA"/>
</dbReference>
<dbReference type="OrthoDB" id="8525350at2"/>
<dbReference type="InterPro" id="IPR011990">
    <property type="entry name" value="TPR-like_helical_dom_sf"/>
</dbReference>
<keyword evidence="1" id="KW-0732">Signal</keyword>
<organism evidence="2 3">
    <name type="scientific">Pseudoduganella armeniaca</name>
    <dbReference type="NCBI Taxonomy" id="2072590"/>
    <lineage>
        <taxon>Bacteria</taxon>
        <taxon>Pseudomonadati</taxon>
        <taxon>Pseudomonadota</taxon>
        <taxon>Betaproteobacteria</taxon>
        <taxon>Burkholderiales</taxon>
        <taxon>Oxalobacteraceae</taxon>
        <taxon>Telluria group</taxon>
        <taxon>Pseudoduganella</taxon>
    </lineage>
</organism>
<proteinExistence type="predicted"/>
<evidence type="ECO:0000313" key="3">
    <source>
        <dbReference type="Proteomes" id="UP000240505"/>
    </source>
</evidence>
<feature type="signal peptide" evidence="1">
    <location>
        <begin position="1"/>
        <end position="21"/>
    </location>
</feature>
<protein>
    <submittedName>
        <fullName evidence="2">ABC transporter permease</fullName>
    </submittedName>
</protein>
<feature type="chain" id="PRO_5015313571" evidence="1">
    <location>
        <begin position="22"/>
        <end position="208"/>
    </location>
</feature>
<dbReference type="SUPFAM" id="SSF48452">
    <property type="entry name" value="TPR-like"/>
    <property type="match status" value="1"/>
</dbReference>
<sequence>MPSRTALILALGLAAAASCRAATDCPPLAPNTTTGGDYTNPADRQKLEVVERFHFTPNVERLERGQSGSIGADMSYTLEHFANHHRALTALARLAVREKNPRPHGAKLAVDCYFGRAIAYRPDDARVRAIFGGYLLALGQEAAALAQLEEAARLEPRNATNQYNLGLLYVRQKEYAKARVAARQAYELGFPLPGLKNKLEAAGQWQER</sequence>
<dbReference type="Proteomes" id="UP000240505">
    <property type="component" value="Chromosome"/>
</dbReference>
<dbReference type="PROSITE" id="PS51257">
    <property type="entry name" value="PROKAR_LIPOPROTEIN"/>
    <property type="match status" value="1"/>
</dbReference>
<dbReference type="AlphaFoldDB" id="A0A2R4CBA0"/>
<dbReference type="RefSeq" id="WP_107142273.1">
    <property type="nucleotide sequence ID" value="NZ_CP028324.1"/>
</dbReference>
<reference evidence="2 3" key="1">
    <citation type="submission" date="2018-03" db="EMBL/GenBank/DDBJ databases">
        <title>Massilia armeniaca sp. nov., isolated from desert soil.</title>
        <authorList>
            <person name="Huang H."/>
            <person name="Ren M."/>
        </authorList>
    </citation>
    <scope>NUCLEOTIDE SEQUENCE [LARGE SCALE GENOMIC DNA]</scope>
    <source>
        <strain evidence="2 3">ZMN-3</strain>
    </source>
</reference>
<gene>
    <name evidence="2" type="ORF">C9I28_15575</name>
</gene>
<dbReference type="KEGG" id="masz:C9I28_15575"/>
<dbReference type="Gene3D" id="1.25.40.10">
    <property type="entry name" value="Tetratricopeptide repeat domain"/>
    <property type="match status" value="1"/>
</dbReference>
<name>A0A2R4CBA0_9BURK</name>
<evidence type="ECO:0000256" key="1">
    <source>
        <dbReference type="SAM" id="SignalP"/>
    </source>
</evidence>